<dbReference type="PANTHER" id="PTHR43143:SF1">
    <property type="entry name" value="SERINE_THREONINE-PROTEIN PHOSPHATASE CPPED1"/>
    <property type="match status" value="1"/>
</dbReference>
<dbReference type="Proteomes" id="UP000697710">
    <property type="component" value="Unassembled WGS sequence"/>
</dbReference>
<dbReference type="InterPro" id="IPR051918">
    <property type="entry name" value="STPP_CPPED1"/>
</dbReference>
<name>A0A956LXB4_UNCEI</name>
<feature type="domain" description="Calcineurin-like phosphoesterase" evidence="1">
    <location>
        <begin position="35"/>
        <end position="245"/>
    </location>
</feature>
<reference evidence="2" key="1">
    <citation type="submission" date="2020-04" db="EMBL/GenBank/DDBJ databases">
        <authorList>
            <person name="Zhang T."/>
        </authorList>
    </citation>
    <scope>NUCLEOTIDE SEQUENCE</scope>
    <source>
        <strain evidence="2">HKST-UBA01</strain>
    </source>
</reference>
<sequence length="353" mass="39611">MRALDHPTVEQTAAGRADQDVLRFVAYGDQRALADGEWQTMIDHIRRIDAGSPLAFILDTGDIVQDGRHSDQYWMLRGILEPVVHLPLLVAVGNHEIHNNDAPIARENTAAFLKYLDPAFSPTRMYYRKDIGPLRCLFLDSNDLVYGTETDGEYAPSPESDPALVAARVREQLVWLTQELAEASSWPGPVLVALHHPFVQSSRKHEESARFLWSFRPNGPQGPTFPEMLLEAGVDLVLVGHTHTYERFVLEKDGRRMQFVNLSGRPRTSFLWMGDGARRARDFRGAEVAKLGEEGWSDLDGWRIKQAAVMLENEQDQFAIFEVGSTGAISMDVRFLNGDDADTVRDSLSIPAQ</sequence>
<dbReference type="InterPro" id="IPR029052">
    <property type="entry name" value="Metallo-depent_PP-like"/>
</dbReference>
<dbReference type="GO" id="GO:0016787">
    <property type="term" value="F:hydrolase activity"/>
    <property type="evidence" value="ECO:0007669"/>
    <property type="project" value="InterPro"/>
</dbReference>
<accession>A0A956LXB4</accession>
<dbReference type="Pfam" id="PF00149">
    <property type="entry name" value="Metallophos"/>
    <property type="match status" value="1"/>
</dbReference>
<dbReference type="AlphaFoldDB" id="A0A956LXB4"/>
<comment type="caution">
    <text evidence="2">The sequence shown here is derived from an EMBL/GenBank/DDBJ whole genome shotgun (WGS) entry which is preliminary data.</text>
</comment>
<proteinExistence type="predicted"/>
<reference evidence="2" key="2">
    <citation type="journal article" date="2021" name="Microbiome">
        <title>Successional dynamics and alternative stable states in a saline activated sludge microbial community over 9 years.</title>
        <authorList>
            <person name="Wang Y."/>
            <person name="Ye J."/>
            <person name="Ju F."/>
            <person name="Liu L."/>
            <person name="Boyd J.A."/>
            <person name="Deng Y."/>
            <person name="Parks D.H."/>
            <person name="Jiang X."/>
            <person name="Yin X."/>
            <person name="Woodcroft B.J."/>
            <person name="Tyson G.W."/>
            <person name="Hugenholtz P."/>
            <person name="Polz M.F."/>
            <person name="Zhang T."/>
        </authorList>
    </citation>
    <scope>NUCLEOTIDE SEQUENCE</scope>
    <source>
        <strain evidence="2">HKST-UBA01</strain>
    </source>
</reference>
<dbReference type="EMBL" id="JAGQHR010000183">
    <property type="protein sequence ID" value="MCA9727530.1"/>
    <property type="molecule type" value="Genomic_DNA"/>
</dbReference>
<evidence type="ECO:0000313" key="3">
    <source>
        <dbReference type="Proteomes" id="UP000697710"/>
    </source>
</evidence>
<dbReference type="SUPFAM" id="SSF56300">
    <property type="entry name" value="Metallo-dependent phosphatases"/>
    <property type="match status" value="1"/>
</dbReference>
<dbReference type="InterPro" id="IPR004843">
    <property type="entry name" value="Calcineurin-like_PHP"/>
</dbReference>
<gene>
    <name evidence="2" type="ORF">KC729_07590</name>
</gene>
<dbReference type="PANTHER" id="PTHR43143">
    <property type="entry name" value="METALLOPHOSPHOESTERASE, CALCINEURIN SUPERFAMILY"/>
    <property type="match status" value="1"/>
</dbReference>
<evidence type="ECO:0000259" key="1">
    <source>
        <dbReference type="Pfam" id="PF00149"/>
    </source>
</evidence>
<evidence type="ECO:0000313" key="2">
    <source>
        <dbReference type="EMBL" id="MCA9727530.1"/>
    </source>
</evidence>
<protein>
    <submittedName>
        <fullName evidence="2">Metallophosphoesterase</fullName>
    </submittedName>
</protein>
<organism evidence="2 3">
    <name type="scientific">Eiseniibacteriota bacterium</name>
    <dbReference type="NCBI Taxonomy" id="2212470"/>
    <lineage>
        <taxon>Bacteria</taxon>
        <taxon>Candidatus Eiseniibacteriota</taxon>
    </lineage>
</organism>
<dbReference type="Gene3D" id="3.60.21.10">
    <property type="match status" value="1"/>
</dbReference>